<reference evidence="2 3" key="1">
    <citation type="submission" date="2021-07" db="EMBL/GenBank/DDBJ databases">
        <title>Whole genome sequencing of non-tuberculosis mycobacteria type-strains.</title>
        <authorList>
            <person name="Igarashi Y."/>
            <person name="Osugi A."/>
            <person name="Mitarai S."/>
        </authorList>
    </citation>
    <scope>NUCLEOTIDE SEQUENCE [LARGE SCALE GENOMIC DNA]</scope>
    <source>
        <strain evidence="2 3">JCM 16370</strain>
    </source>
</reference>
<dbReference type="InterPro" id="IPR025101">
    <property type="entry name" value="DUF4012"/>
</dbReference>
<proteinExistence type="predicted"/>
<dbReference type="Pfam" id="PF13196">
    <property type="entry name" value="DUF4012"/>
    <property type="match status" value="1"/>
</dbReference>
<organism evidence="2 3">
    <name type="scientific">Mycolicibacterium pallens</name>
    <dbReference type="NCBI Taxonomy" id="370524"/>
    <lineage>
        <taxon>Bacteria</taxon>
        <taxon>Bacillati</taxon>
        <taxon>Actinomycetota</taxon>
        <taxon>Actinomycetes</taxon>
        <taxon>Mycobacteriales</taxon>
        <taxon>Mycobacteriaceae</taxon>
        <taxon>Mycolicibacterium</taxon>
    </lineage>
</organism>
<feature type="transmembrane region" description="Helical" evidence="1">
    <location>
        <begin position="40"/>
        <end position="60"/>
    </location>
</feature>
<name>A0ABX8VK09_9MYCO</name>
<keyword evidence="1" id="KW-0472">Membrane</keyword>
<evidence type="ECO:0000313" key="2">
    <source>
        <dbReference type="EMBL" id="QYL17877.1"/>
    </source>
</evidence>
<dbReference type="RefSeq" id="WP_083542716.1">
    <property type="nucleotide sequence ID" value="NZ_BAAAVX010000003.1"/>
</dbReference>
<evidence type="ECO:0000313" key="3">
    <source>
        <dbReference type="Proteomes" id="UP000825367"/>
    </source>
</evidence>
<protein>
    <submittedName>
        <fullName evidence="2">DUF4012 domain-containing protein</fullName>
    </submittedName>
</protein>
<keyword evidence="3" id="KW-1185">Reference proteome</keyword>
<sequence>MKFFSRRRFNDVPDDDGDDDVDLTDDEDEDERPWYRRRNVVWTAVGVLVLIVVFGGWLGFRAYEAKTSLEQARTNAQQAKDALLQGNTADASRFAGDAQSHAQAARDATHSVPWNIVSVVPWLGSPFKTGQQISDVVLGLAADVLKPTADAGTTVAPGQLLANGRLDVDALRREEPTLSKIAGDAGRLDAAAKAISEPAYLSVIGEARSQLQAQTSNVAHLLENTALAAKLAPSMLGADGPRSYFMGFQTNAEARGTGGLLGGFGVLRFDDGKPSVDSLGPNSDFNKPFTPFSVNPEFDEQYGFTNPTTDFRNSNQSSHFPYAAQIWKQMWAQQSGMNVDGVIAIDPIALSYILGATGAITLPDGETVTKDNVVELTESTVYSRFPTDQAARKRYLQEIATEVVKKITKPVESPRKLLDALGRAVGERRISVWSSSPADQKLLEQTSLAHEIPDDPAPYAEVVINNLGGNKMDYYLDREIEYAADGCDGNTRKSTVTIRLTNKLKDTAGLPEYVVGRLGFFPEIAGDVPPGTMFTSVRLLTTKGADVLSVLANGKRTRVFGSMERGHPSFESQVAIPPGKTVELTFRLTEPTAPGEARVPVQPLADAATPKVSVPTCTR</sequence>
<keyword evidence="1" id="KW-0812">Transmembrane</keyword>
<evidence type="ECO:0000256" key="1">
    <source>
        <dbReference type="SAM" id="Phobius"/>
    </source>
</evidence>
<dbReference type="EMBL" id="CP080333">
    <property type="protein sequence ID" value="QYL17877.1"/>
    <property type="molecule type" value="Genomic_DNA"/>
</dbReference>
<accession>A0ABX8VK09</accession>
<dbReference type="Proteomes" id="UP000825367">
    <property type="component" value="Chromosome"/>
</dbReference>
<gene>
    <name evidence="2" type="ORF">K0O64_04815</name>
</gene>
<keyword evidence="1" id="KW-1133">Transmembrane helix</keyword>